<proteinExistence type="predicted"/>
<dbReference type="InterPro" id="IPR052861">
    <property type="entry name" value="BPTI/Kunitz_domain"/>
</dbReference>
<dbReference type="CTD" id="9814862"/>
<dbReference type="InterPro" id="IPR002223">
    <property type="entry name" value="Kunitz_BPTI"/>
</dbReference>
<protein>
    <recommendedName>
        <fullName evidence="2">BPTI/Kunitz inhibitor domain-containing protein</fullName>
    </recommendedName>
</protein>
<dbReference type="OrthoDB" id="5817638at2759"/>
<keyword evidence="1" id="KW-0732">Signal</keyword>
<evidence type="ECO:0000313" key="6">
    <source>
        <dbReference type="Proteomes" id="UP000483820"/>
    </source>
</evidence>
<evidence type="ECO:0000313" key="4">
    <source>
        <dbReference type="EMBL" id="KAF1751909.1"/>
    </source>
</evidence>
<feature type="chain" id="PRO_5035105903" description="BPTI/Kunitz inhibitor domain-containing protein" evidence="1">
    <location>
        <begin position="18"/>
        <end position="187"/>
    </location>
</feature>
<dbReference type="OMA" id="QYKGCGG"/>
<evidence type="ECO:0000259" key="2">
    <source>
        <dbReference type="PROSITE" id="PS50279"/>
    </source>
</evidence>
<dbReference type="InParanoid" id="E3LNZ1"/>
<dbReference type="InterPro" id="IPR020901">
    <property type="entry name" value="Prtase_inh_Kunz-CS"/>
</dbReference>
<dbReference type="PROSITE" id="PS50279">
    <property type="entry name" value="BPTI_KUNITZ_2"/>
    <property type="match status" value="1"/>
</dbReference>
<feature type="domain" description="BPTI/Kunitz inhibitor" evidence="2">
    <location>
        <begin position="22"/>
        <end position="76"/>
    </location>
</feature>
<dbReference type="Pfam" id="PF00014">
    <property type="entry name" value="Kunitz_BPTI"/>
    <property type="match status" value="1"/>
</dbReference>
<dbReference type="STRING" id="31234.E3LNZ1"/>
<dbReference type="SUPFAM" id="SSF57362">
    <property type="entry name" value="BPTI-like"/>
    <property type="match status" value="1"/>
</dbReference>
<name>E3LNZ1_CAERE</name>
<evidence type="ECO:0000313" key="3">
    <source>
        <dbReference type="EMBL" id="EFP05613.1"/>
    </source>
</evidence>
<keyword evidence="5" id="KW-1185">Reference proteome</keyword>
<dbReference type="PANTHER" id="PTHR47248">
    <property type="entry name" value="PROTEIN CBG06772"/>
    <property type="match status" value="1"/>
</dbReference>
<dbReference type="KEGG" id="crq:GCK72_018463"/>
<reference evidence="3" key="1">
    <citation type="submission" date="2007-07" db="EMBL/GenBank/DDBJ databases">
        <title>PCAP assembly of the Caenorhabditis remanei genome.</title>
        <authorList>
            <consortium name="The Caenorhabditis remanei Sequencing Consortium"/>
            <person name="Wilson R.K."/>
        </authorList>
    </citation>
    <scope>NUCLEOTIDE SEQUENCE [LARGE SCALE GENOMIC DNA]</scope>
    <source>
        <strain evidence="3">PB4641</strain>
    </source>
</reference>
<dbReference type="HOGENOM" id="CLU_105995_0_0_1"/>
<dbReference type="EMBL" id="WUAV01000005">
    <property type="protein sequence ID" value="KAF1751909.1"/>
    <property type="molecule type" value="Genomic_DNA"/>
</dbReference>
<dbReference type="GO" id="GO:0004867">
    <property type="term" value="F:serine-type endopeptidase inhibitor activity"/>
    <property type="evidence" value="ECO:0007669"/>
    <property type="project" value="InterPro"/>
</dbReference>
<dbReference type="eggNOG" id="KOG4295">
    <property type="taxonomic scope" value="Eukaryota"/>
</dbReference>
<evidence type="ECO:0000313" key="5">
    <source>
        <dbReference type="Proteomes" id="UP000008281"/>
    </source>
</evidence>
<reference evidence="4 6" key="2">
    <citation type="submission" date="2019-12" db="EMBL/GenBank/DDBJ databases">
        <title>Chromosome-level assembly of the Caenorhabditis remanei genome.</title>
        <authorList>
            <person name="Teterina A.A."/>
            <person name="Willis J.H."/>
            <person name="Phillips P.C."/>
        </authorList>
    </citation>
    <scope>NUCLEOTIDE SEQUENCE [LARGE SCALE GENOMIC DNA]</scope>
    <source>
        <strain evidence="4 6">PX506</strain>
        <tissue evidence="4">Whole organism</tissue>
    </source>
</reference>
<dbReference type="EMBL" id="DS268412">
    <property type="protein sequence ID" value="EFP05613.1"/>
    <property type="molecule type" value="Genomic_DNA"/>
</dbReference>
<dbReference type="InterPro" id="IPR036880">
    <property type="entry name" value="Kunitz_BPTI_sf"/>
</dbReference>
<dbReference type="FunCoup" id="E3LNZ1">
    <property type="interactions" value="7"/>
</dbReference>
<sequence>MSMQLFLSAVFLSVVLAHPPKCFLPLSSGTNKNCENAPSQKYHYDPKLNQCHAFQYKGCGGTLNNYETPKDCEEACYIDPKTYIQCPLGTRTVFDSKNNNICPIDSKDGEGCESPDAICTNFTAMALCCNRTVTIGYEEDKSSMCPSRKARWQIDGVVVLAKSCGAVVCPSGYSCKDGNFFSYCCEN</sequence>
<organism evidence="5">
    <name type="scientific">Caenorhabditis remanei</name>
    <name type="common">Caenorhabditis vulgaris</name>
    <dbReference type="NCBI Taxonomy" id="31234"/>
    <lineage>
        <taxon>Eukaryota</taxon>
        <taxon>Metazoa</taxon>
        <taxon>Ecdysozoa</taxon>
        <taxon>Nematoda</taxon>
        <taxon>Chromadorea</taxon>
        <taxon>Rhabditida</taxon>
        <taxon>Rhabditina</taxon>
        <taxon>Rhabditomorpha</taxon>
        <taxon>Rhabditoidea</taxon>
        <taxon>Rhabditidae</taxon>
        <taxon>Peloderinae</taxon>
        <taxon>Caenorhabditis</taxon>
    </lineage>
</organism>
<dbReference type="GeneID" id="9814862"/>
<dbReference type="CDD" id="cd22593">
    <property type="entry name" value="Kunitz_conkunitzin"/>
    <property type="match status" value="1"/>
</dbReference>
<accession>E3LNZ1</accession>
<dbReference type="Proteomes" id="UP000008281">
    <property type="component" value="Unassembled WGS sequence"/>
</dbReference>
<gene>
    <name evidence="3" type="ORF">CRE_27194</name>
    <name evidence="4" type="ORF">GCK72_018463</name>
</gene>
<dbReference type="PANTHER" id="PTHR47248:SF5">
    <property type="entry name" value="BPTI_KUNITZ INHIBITOR DOMAIN-CONTAINING PROTEIN"/>
    <property type="match status" value="1"/>
</dbReference>
<dbReference type="RefSeq" id="XP_003114275.1">
    <property type="nucleotide sequence ID" value="XM_003114227.1"/>
</dbReference>
<dbReference type="Proteomes" id="UP000483820">
    <property type="component" value="Chromosome V"/>
</dbReference>
<dbReference type="SMART" id="SM00131">
    <property type="entry name" value="KU"/>
    <property type="match status" value="1"/>
</dbReference>
<dbReference type="AlphaFoldDB" id="E3LNZ1"/>
<dbReference type="PROSITE" id="PS00280">
    <property type="entry name" value="BPTI_KUNITZ_1"/>
    <property type="match status" value="1"/>
</dbReference>
<evidence type="ECO:0000256" key="1">
    <source>
        <dbReference type="SAM" id="SignalP"/>
    </source>
</evidence>
<dbReference type="Gene3D" id="4.10.410.10">
    <property type="entry name" value="Pancreatic trypsin inhibitor Kunitz domain"/>
    <property type="match status" value="1"/>
</dbReference>
<feature type="signal peptide" evidence="1">
    <location>
        <begin position="1"/>
        <end position="17"/>
    </location>
</feature>